<proteinExistence type="predicted"/>
<accession>A0A1F5EA88</accession>
<dbReference type="PROSITE" id="PS00573">
    <property type="entry name" value="PYRIDINE_REDOX_2"/>
    <property type="match status" value="1"/>
</dbReference>
<feature type="domain" description="FAD/NAD(P)-binding" evidence="6">
    <location>
        <begin position="11"/>
        <end position="296"/>
    </location>
</feature>
<dbReference type="PRINTS" id="PR00368">
    <property type="entry name" value="FADPNR"/>
</dbReference>
<reference evidence="7 8" key="1">
    <citation type="journal article" date="2016" name="Nat. Commun.">
        <title>Thousands of microbial genomes shed light on interconnected biogeochemical processes in an aquifer system.</title>
        <authorList>
            <person name="Anantharaman K."/>
            <person name="Brown C.T."/>
            <person name="Hug L.A."/>
            <person name="Sharon I."/>
            <person name="Castelle C.J."/>
            <person name="Probst A.J."/>
            <person name="Thomas B.C."/>
            <person name="Singh A."/>
            <person name="Wilkins M.J."/>
            <person name="Karaoz U."/>
            <person name="Brodie E.L."/>
            <person name="Williams K.H."/>
            <person name="Hubbard S.S."/>
            <person name="Banfield J.F."/>
        </authorList>
    </citation>
    <scope>NUCLEOTIDE SEQUENCE [LARGE SCALE GENOMIC DNA]</scope>
</reference>
<dbReference type="InterPro" id="IPR008255">
    <property type="entry name" value="Pyr_nucl-diS_OxRdtase_2_AS"/>
</dbReference>
<dbReference type="PANTHER" id="PTHR48105">
    <property type="entry name" value="THIOREDOXIN REDUCTASE 1-RELATED-RELATED"/>
    <property type="match status" value="1"/>
</dbReference>
<keyword evidence="5" id="KW-0676">Redox-active center</keyword>
<dbReference type="EMBL" id="MEZX01000003">
    <property type="protein sequence ID" value="OGD64273.1"/>
    <property type="molecule type" value="Genomic_DNA"/>
</dbReference>
<dbReference type="Pfam" id="PF07992">
    <property type="entry name" value="Pyr_redox_2"/>
    <property type="match status" value="1"/>
</dbReference>
<dbReference type="STRING" id="1797471.A3A71_03810"/>
<comment type="caution">
    <text evidence="7">The sequence shown here is derived from an EMBL/GenBank/DDBJ whole genome shotgun (WGS) entry which is preliminary data.</text>
</comment>
<protein>
    <recommendedName>
        <fullName evidence="6">FAD/NAD(P)-binding domain-containing protein</fullName>
    </recommendedName>
</protein>
<keyword evidence="1" id="KW-0285">Flavoprotein</keyword>
<keyword evidence="3" id="KW-0560">Oxidoreductase</keyword>
<dbReference type="InterPro" id="IPR050097">
    <property type="entry name" value="Ferredoxin-NADP_redctase_2"/>
</dbReference>
<evidence type="ECO:0000259" key="6">
    <source>
        <dbReference type="Pfam" id="PF07992"/>
    </source>
</evidence>
<keyword evidence="4" id="KW-1015">Disulfide bond</keyword>
<organism evidence="7 8">
    <name type="scientific">Candidatus Berkelbacteria bacterium RIFCSPLOWO2_01_FULL_50_28</name>
    <dbReference type="NCBI Taxonomy" id="1797471"/>
    <lineage>
        <taxon>Bacteria</taxon>
        <taxon>Candidatus Berkelbacteria</taxon>
    </lineage>
</organism>
<evidence type="ECO:0000256" key="4">
    <source>
        <dbReference type="ARBA" id="ARBA00023157"/>
    </source>
</evidence>
<evidence type="ECO:0000256" key="3">
    <source>
        <dbReference type="ARBA" id="ARBA00023002"/>
    </source>
</evidence>
<sequence>MFYGLMSDIQFDIAIIGSGMAGLSAAIYAGRYEMRTVIIGDEPGGATASAWTIENYPGYKEIDGYDLIMKVKDQAESLGAKVLHDKVISVDKTGETFSLGTESGQTVAAKTLLFAHGAARRKLKLPKEDDFALGKGVHYCTTCDGPLYKGKTIGIVGGGDAAIKGANLAVQYAEKIHIIEITNSLKPEPVNMARLQPFINSGKVEVHLETEIVELLGNDRLTGVRTKEGKEFVLDGLFVEIGAVPEMALATKLDVKLDDYGYIAVNNEMETNIPGIYAAGDSTNFFGHFKQDITAAAMGAVAATSAFNYLQKPKD</sequence>
<evidence type="ECO:0000256" key="1">
    <source>
        <dbReference type="ARBA" id="ARBA00022630"/>
    </source>
</evidence>
<dbReference type="SUPFAM" id="SSF51905">
    <property type="entry name" value="FAD/NAD(P)-binding domain"/>
    <property type="match status" value="1"/>
</dbReference>
<gene>
    <name evidence="7" type="ORF">A3A71_03810</name>
</gene>
<evidence type="ECO:0000313" key="8">
    <source>
        <dbReference type="Proteomes" id="UP000177481"/>
    </source>
</evidence>
<dbReference type="PRINTS" id="PR00469">
    <property type="entry name" value="PNDRDTASEII"/>
</dbReference>
<evidence type="ECO:0000313" key="7">
    <source>
        <dbReference type="EMBL" id="OGD64273.1"/>
    </source>
</evidence>
<evidence type="ECO:0000256" key="5">
    <source>
        <dbReference type="ARBA" id="ARBA00023284"/>
    </source>
</evidence>
<dbReference type="Gene3D" id="3.50.50.60">
    <property type="entry name" value="FAD/NAD(P)-binding domain"/>
    <property type="match status" value="2"/>
</dbReference>
<dbReference type="InterPro" id="IPR036188">
    <property type="entry name" value="FAD/NAD-bd_sf"/>
</dbReference>
<dbReference type="GO" id="GO:0016668">
    <property type="term" value="F:oxidoreductase activity, acting on a sulfur group of donors, NAD(P) as acceptor"/>
    <property type="evidence" value="ECO:0007669"/>
    <property type="project" value="UniProtKB-ARBA"/>
</dbReference>
<name>A0A1F5EA88_9BACT</name>
<dbReference type="InterPro" id="IPR023753">
    <property type="entry name" value="FAD/NAD-binding_dom"/>
</dbReference>
<evidence type="ECO:0000256" key="2">
    <source>
        <dbReference type="ARBA" id="ARBA00022827"/>
    </source>
</evidence>
<keyword evidence="2" id="KW-0274">FAD</keyword>
<dbReference type="AlphaFoldDB" id="A0A1F5EA88"/>
<dbReference type="Proteomes" id="UP000177481">
    <property type="component" value="Unassembled WGS sequence"/>
</dbReference>